<dbReference type="GO" id="GO:0003924">
    <property type="term" value="F:GTPase activity"/>
    <property type="evidence" value="ECO:0007669"/>
    <property type="project" value="TreeGrafter"/>
</dbReference>
<dbReference type="InterPro" id="IPR027417">
    <property type="entry name" value="P-loop_NTPase"/>
</dbReference>
<dbReference type="Proteomes" id="UP000195442">
    <property type="component" value="Unassembled WGS sequence"/>
</dbReference>
<dbReference type="EMBL" id="FUKJ01000294">
    <property type="protein sequence ID" value="SJM93813.1"/>
    <property type="molecule type" value="Genomic_DNA"/>
</dbReference>
<proteinExistence type="inferred from homology"/>
<evidence type="ECO:0000256" key="4">
    <source>
        <dbReference type="PIRSR" id="PIRSR006230-1"/>
    </source>
</evidence>
<dbReference type="InterPro" id="IPR019991">
    <property type="entry name" value="GTP-bd_ribosome_bgen"/>
</dbReference>
<feature type="domain" description="CP-type G" evidence="5">
    <location>
        <begin position="24"/>
        <end position="185"/>
    </location>
</feature>
<evidence type="ECO:0000256" key="3">
    <source>
        <dbReference type="PIRNR" id="PIRNR006230"/>
    </source>
</evidence>
<evidence type="ECO:0000313" key="6">
    <source>
        <dbReference type="EMBL" id="SJM93813.1"/>
    </source>
</evidence>
<gene>
    <name evidence="6" type="primary">rbgA</name>
    <name evidence="6" type="ORF">CRENPOLYSF2_3630003</name>
</gene>
<dbReference type="InterPro" id="IPR023179">
    <property type="entry name" value="GTP-bd_ortho_bundle_sf"/>
</dbReference>
<dbReference type="PROSITE" id="PS51721">
    <property type="entry name" value="G_CP"/>
    <property type="match status" value="1"/>
</dbReference>
<dbReference type="GO" id="GO:0005525">
    <property type="term" value="F:GTP binding"/>
    <property type="evidence" value="ECO:0007669"/>
    <property type="project" value="UniProtKB-KW"/>
</dbReference>
<feature type="binding site" evidence="4">
    <location>
        <position position="181"/>
    </location>
    <ligand>
        <name>GTP</name>
        <dbReference type="ChEBI" id="CHEBI:37565"/>
    </ligand>
</feature>
<dbReference type="InterPro" id="IPR006073">
    <property type="entry name" value="GTP-bd"/>
</dbReference>
<dbReference type="PIRSF" id="PIRSF006230">
    <property type="entry name" value="MG442"/>
    <property type="match status" value="1"/>
</dbReference>
<feature type="binding site" evidence="4">
    <location>
        <begin position="137"/>
        <end position="142"/>
    </location>
    <ligand>
        <name>GTP</name>
        <dbReference type="ChEBI" id="CHEBI:37565"/>
    </ligand>
</feature>
<dbReference type="PANTHER" id="PTHR45782">
    <property type="entry name" value="MITOCHONDRIAL RIBOSOME-ASSOCIATED GTPASE 1"/>
    <property type="match status" value="1"/>
</dbReference>
<evidence type="ECO:0000256" key="1">
    <source>
        <dbReference type="ARBA" id="ARBA00022741"/>
    </source>
</evidence>
<sequence>MIFPSSPKTKQKIMQIQWYPGHMCKAGKEIKDILPNVDVIIEVIDARIPFSSQNPLLAELRGNKPCIKVFTKSDLADAGVTAQWQAYLEQEQGIKTLAVSTDHPEKIRQLIELCHKMYPNVSAANKRTQVLIMGIPNVGKSTLINILAERIIAKTGNEPAITKGQQRINIGEDIVLWDTPGMLWPNIENRHSGYRLAITGAIKDTAIDHLDIVMVAAEYLLQHYPDALMERFQLDTLPENEHALLVAIGTHRGCLRTGGAIEMDRVAKIFLTEFRAGLLGKISLETPQMMEQELIEVALIREQKAAKKLLRKQKFVGNKATEGKLEK</sequence>
<comment type="subcellular location">
    <subcellularLocation>
        <location evidence="3">Cytoplasm</location>
    </subcellularLocation>
</comment>
<keyword evidence="1 3" id="KW-0547">Nucleotide-binding</keyword>
<dbReference type="Gene3D" id="3.40.50.300">
    <property type="entry name" value="P-loop containing nucleotide triphosphate hydrolases"/>
    <property type="match status" value="1"/>
</dbReference>
<keyword evidence="7" id="KW-1185">Reference proteome</keyword>
<reference evidence="7" key="1">
    <citation type="submission" date="2017-02" db="EMBL/GenBank/DDBJ databases">
        <authorList>
            <person name="Daims H."/>
        </authorList>
    </citation>
    <scope>NUCLEOTIDE SEQUENCE [LARGE SCALE GENOMIC DNA]</scope>
</reference>
<dbReference type="InterPro" id="IPR030378">
    <property type="entry name" value="G_CP_dom"/>
</dbReference>
<protein>
    <recommendedName>
        <fullName evidence="3">Ribosome biogenesis GTPase A</fullName>
    </recommendedName>
</protein>
<keyword evidence="3" id="KW-0963">Cytoplasm</keyword>
<dbReference type="CDD" id="cd01856">
    <property type="entry name" value="YlqF"/>
    <property type="match status" value="1"/>
</dbReference>
<dbReference type="Pfam" id="PF01926">
    <property type="entry name" value="MMR_HSR1"/>
    <property type="match status" value="1"/>
</dbReference>
<organism evidence="6 7">
    <name type="scientific">Crenothrix polyspora</name>
    <dbReference type="NCBI Taxonomy" id="360316"/>
    <lineage>
        <taxon>Bacteria</taxon>
        <taxon>Pseudomonadati</taxon>
        <taxon>Pseudomonadota</taxon>
        <taxon>Gammaproteobacteria</taxon>
        <taxon>Methylococcales</taxon>
        <taxon>Crenotrichaceae</taxon>
        <taxon>Crenothrix</taxon>
    </lineage>
</organism>
<dbReference type="NCBIfam" id="TIGR03596">
    <property type="entry name" value="GTPase_YlqF"/>
    <property type="match status" value="1"/>
</dbReference>
<dbReference type="InterPro" id="IPR016478">
    <property type="entry name" value="GTPase_MTG1"/>
</dbReference>
<comment type="similarity">
    <text evidence="3">Belongs to the TRAFAC class YlqF/YawG GTPase family. MTG1 subfamily.</text>
</comment>
<dbReference type="PANTHER" id="PTHR45782:SF4">
    <property type="entry name" value="MITOCHONDRIAL RIBOSOME-ASSOCIATED GTPASE 1"/>
    <property type="match status" value="1"/>
</dbReference>
<dbReference type="SUPFAM" id="SSF52540">
    <property type="entry name" value="P-loop containing nucleoside triphosphate hydrolases"/>
    <property type="match status" value="1"/>
</dbReference>
<name>A0A1R4HC79_9GAMM</name>
<dbReference type="GO" id="GO:0005737">
    <property type="term" value="C:cytoplasm"/>
    <property type="evidence" value="ECO:0007669"/>
    <property type="project" value="UniProtKB-SubCell"/>
</dbReference>
<evidence type="ECO:0000313" key="7">
    <source>
        <dbReference type="Proteomes" id="UP000195442"/>
    </source>
</evidence>
<dbReference type="FunFam" id="3.40.50.300:FF:000590">
    <property type="entry name" value="Ribosome biogenesis GTPase A"/>
    <property type="match status" value="1"/>
</dbReference>
<comment type="function">
    <text evidence="3">Required for a late step of 50S ribosomal subunit assembly. Has GTPase activity.</text>
</comment>
<evidence type="ECO:0000256" key="2">
    <source>
        <dbReference type="ARBA" id="ARBA00023134"/>
    </source>
</evidence>
<evidence type="ECO:0000259" key="5">
    <source>
        <dbReference type="PROSITE" id="PS51721"/>
    </source>
</evidence>
<dbReference type="AlphaFoldDB" id="A0A1R4HC79"/>
<keyword evidence="2 3" id="KW-0342">GTP-binding</keyword>
<accession>A0A1R4HC79</accession>
<dbReference type="GO" id="GO:0006412">
    <property type="term" value="P:translation"/>
    <property type="evidence" value="ECO:0007669"/>
    <property type="project" value="TreeGrafter"/>
</dbReference>
<dbReference type="Gene3D" id="1.10.1580.10">
    <property type="match status" value="1"/>
</dbReference>